<dbReference type="EC" id="2.1.1.-" evidence="2"/>
<evidence type="ECO:0000313" key="2">
    <source>
        <dbReference type="EMBL" id="MDA5399810.1"/>
    </source>
</evidence>
<dbReference type="Gene3D" id="3.40.50.150">
    <property type="entry name" value="Vaccinia Virus protein VP39"/>
    <property type="match status" value="1"/>
</dbReference>
<dbReference type="AlphaFoldDB" id="A0A9X3UKC5"/>
<dbReference type="SUPFAM" id="SSF53335">
    <property type="entry name" value="S-adenosyl-L-methionine-dependent methyltransferases"/>
    <property type="match status" value="1"/>
</dbReference>
<dbReference type="Pfam" id="PF08241">
    <property type="entry name" value="Methyltransf_11"/>
    <property type="match status" value="1"/>
</dbReference>
<sequence>MTTDAAKAGQVSGSAAEIYDEFFVPALFGAWAEPLCTSAGLKSGQSVLDVACGTGATTRVAETFVQPGGAATGLDRNDDMLSVARSKHTSIDWRSGMAEALPFDDATFDVVLCQFGLMFFEDRQVALKEMRRVVRPGGTIAASVWDKAEHSPGYDAMIRLIDDLFGKDPADALRAPFVLGEIEALEKALSDGGMSGASIVTQHGTARFPSIEEWARLDVRGWTLSEFFDDASFEKLLTHAREKLAKFAGPDGTVTFAAPVHIAVWSSE</sequence>
<dbReference type="GO" id="GO:0008757">
    <property type="term" value="F:S-adenosylmethionine-dependent methyltransferase activity"/>
    <property type="evidence" value="ECO:0007669"/>
    <property type="project" value="InterPro"/>
</dbReference>
<dbReference type="InterPro" id="IPR050508">
    <property type="entry name" value="Methyltransf_Superfamily"/>
</dbReference>
<gene>
    <name evidence="2" type="ORF">OQ273_14610</name>
</gene>
<keyword evidence="2" id="KW-0808">Transferase</keyword>
<dbReference type="Proteomes" id="UP001151234">
    <property type="component" value="Unassembled WGS sequence"/>
</dbReference>
<keyword evidence="3" id="KW-1185">Reference proteome</keyword>
<dbReference type="GO" id="GO:0032259">
    <property type="term" value="P:methylation"/>
    <property type="evidence" value="ECO:0007669"/>
    <property type="project" value="UniProtKB-KW"/>
</dbReference>
<dbReference type="InterPro" id="IPR013216">
    <property type="entry name" value="Methyltransf_11"/>
</dbReference>
<dbReference type="InterPro" id="IPR029063">
    <property type="entry name" value="SAM-dependent_MTases_sf"/>
</dbReference>
<protein>
    <submittedName>
        <fullName evidence="2">Class I SAM-dependent methyltransferase</fullName>
        <ecNumber evidence="2">2.1.1.-</ecNumber>
    </submittedName>
</protein>
<feature type="domain" description="Methyltransferase type 11" evidence="1">
    <location>
        <begin position="48"/>
        <end position="141"/>
    </location>
</feature>
<reference evidence="2" key="1">
    <citation type="submission" date="2022-11" db="EMBL/GenBank/DDBJ databases">
        <title>Draft genome sequence of Hoeflea poritis E7-10 and Hoeflea prorocentri PM5-8, separated from scleractinian coral Porites lutea and marine dinoflagellate.</title>
        <authorList>
            <person name="Zhang G."/>
            <person name="Wei Q."/>
            <person name="Cai L."/>
        </authorList>
    </citation>
    <scope>NUCLEOTIDE SEQUENCE</scope>
    <source>
        <strain evidence="2">PM5-8</strain>
    </source>
</reference>
<dbReference type="PANTHER" id="PTHR42912">
    <property type="entry name" value="METHYLTRANSFERASE"/>
    <property type="match status" value="1"/>
</dbReference>
<dbReference type="EMBL" id="JAPJZI010000001">
    <property type="protein sequence ID" value="MDA5399810.1"/>
    <property type="molecule type" value="Genomic_DNA"/>
</dbReference>
<evidence type="ECO:0000259" key="1">
    <source>
        <dbReference type="Pfam" id="PF08241"/>
    </source>
</evidence>
<organism evidence="2 3">
    <name type="scientific">Hoeflea prorocentri</name>
    <dbReference type="NCBI Taxonomy" id="1922333"/>
    <lineage>
        <taxon>Bacteria</taxon>
        <taxon>Pseudomonadati</taxon>
        <taxon>Pseudomonadota</taxon>
        <taxon>Alphaproteobacteria</taxon>
        <taxon>Hyphomicrobiales</taxon>
        <taxon>Rhizobiaceae</taxon>
        <taxon>Hoeflea</taxon>
    </lineage>
</organism>
<dbReference type="RefSeq" id="WP_267991229.1">
    <property type="nucleotide sequence ID" value="NZ_JAPJZI010000001.1"/>
</dbReference>
<accession>A0A9X3UKC5</accession>
<proteinExistence type="predicted"/>
<keyword evidence="2" id="KW-0489">Methyltransferase</keyword>
<name>A0A9X3UKC5_9HYPH</name>
<dbReference type="CDD" id="cd02440">
    <property type="entry name" value="AdoMet_MTases"/>
    <property type="match status" value="1"/>
</dbReference>
<comment type="caution">
    <text evidence="2">The sequence shown here is derived from an EMBL/GenBank/DDBJ whole genome shotgun (WGS) entry which is preliminary data.</text>
</comment>
<evidence type="ECO:0000313" key="3">
    <source>
        <dbReference type="Proteomes" id="UP001151234"/>
    </source>
</evidence>